<organism evidence="2 3">
    <name type="scientific">Ganoderma sinense ZZ0214-1</name>
    <dbReference type="NCBI Taxonomy" id="1077348"/>
    <lineage>
        <taxon>Eukaryota</taxon>
        <taxon>Fungi</taxon>
        <taxon>Dikarya</taxon>
        <taxon>Basidiomycota</taxon>
        <taxon>Agaricomycotina</taxon>
        <taxon>Agaricomycetes</taxon>
        <taxon>Polyporales</taxon>
        <taxon>Polyporaceae</taxon>
        <taxon>Ganoderma</taxon>
    </lineage>
</organism>
<evidence type="ECO:0000256" key="1">
    <source>
        <dbReference type="SAM" id="MobiDB-lite"/>
    </source>
</evidence>
<dbReference type="Proteomes" id="UP000230002">
    <property type="component" value="Unassembled WGS sequence"/>
</dbReference>
<dbReference type="AlphaFoldDB" id="A0A2G8RNC0"/>
<feature type="region of interest" description="Disordered" evidence="1">
    <location>
        <begin position="233"/>
        <end position="260"/>
    </location>
</feature>
<name>A0A2G8RNC0_9APHY</name>
<evidence type="ECO:0000313" key="3">
    <source>
        <dbReference type="Proteomes" id="UP000230002"/>
    </source>
</evidence>
<proteinExistence type="predicted"/>
<reference evidence="2 3" key="1">
    <citation type="journal article" date="2015" name="Sci. Rep.">
        <title>Chromosome-level genome map provides insights into diverse defense mechanisms in the medicinal fungus Ganoderma sinense.</title>
        <authorList>
            <person name="Zhu Y."/>
            <person name="Xu J."/>
            <person name="Sun C."/>
            <person name="Zhou S."/>
            <person name="Xu H."/>
            <person name="Nelson D.R."/>
            <person name="Qian J."/>
            <person name="Song J."/>
            <person name="Luo H."/>
            <person name="Xiang L."/>
            <person name="Li Y."/>
            <person name="Xu Z."/>
            <person name="Ji A."/>
            <person name="Wang L."/>
            <person name="Lu S."/>
            <person name="Hayward A."/>
            <person name="Sun W."/>
            <person name="Li X."/>
            <person name="Schwartz D.C."/>
            <person name="Wang Y."/>
            <person name="Chen S."/>
        </authorList>
    </citation>
    <scope>NUCLEOTIDE SEQUENCE [LARGE SCALE GENOMIC DNA]</scope>
    <source>
        <strain evidence="2 3">ZZ0214-1</strain>
    </source>
</reference>
<feature type="compositionally biased region" description="Low complexity" evidence="1">
    <location>
        <begin position="121"/>
        <end position="132"/>
    </location>
</feature>
<dbReference type="OrthoDB" id="2765179at2759"/>
<evidence type="ECO:0000313" key="2">
    <source>
        <dbReference type="EMBL" id="PIL23001.1"/>
    </source>
</evidence>
<comment type="caution">
    <text evidence="2">The sequence shown here is derived from an EMBL/GenBank/DDBJ whole genome shotgun (WGS) entry which is preliminary data.</text>
</comment>
<protein>
    <submittedName>
        <fullName evidence="2">Uncharacterized protein</fullName>
    </submittedName>
</protein>
<accession>A0A2G8RNC0</accession>
<gene>
    <name evidence="2" type="ORF">GSI_14308</name>
</gene>
<feature type="region of interest" description="Disordered" evidence="1">
    <location>
        <begin position="106"/>
        <end position="142"/>
    </location>
</feature>
<sequence>MPMLSSPQFLPPVPAPGGQTPWFQTLVAAISRSIQDDEGSVAVDIIDREQETMSSEDEKALIEALNRWKEDGLRMPEVFDTLSKDLGGDVHGSASRDWRYVSDGSGPLAASARQRSRHVTKNNGTKTTSNSTRVLSRAREHPCPVTREDLRAMALYLFEKGDDRAGPDTLRRRNFALWREFAARPENRKRTLDAWTSIPRLRPKHAAEIERYLKVFQKDADAAKSGMAAELESSLGKHVPRGGTRTALESAADPVHVTGG</sequence>
<dbReference type="EMBL" id="AYKW01000068">
    <property type="protein sequence ID" value="PIL23001.1"/>
    <property type="molecule type" value="Genomic_DNA"/>
</dbReference>
<keyword evidence="3" id="KW-1185">Reference proteome</keyword>